<sequence>MTDSIIIQNLTPATLEELIKEGVKSQLIEFKKDFQTHNADELLTREQTCEFLKIDSSTLWHWTKKGKVTAYGIVNRRYYKKAELLQCLTPIRNRN</sequence>
<dbReference type="InterPro" id="IPR041657">
    <property type="entry name" value="HTH_17"/>
</dbReference>
<name>A0ABV2LRD8_9FLAO</name>
<dbReference type="SUPFAM" id="SSF46955">
    <property type="entry name" value="Putative DNA-binding domain"/>
    <property type="match status" value="1"/>
</dbReference>
<keyword evidence="3" id="KW-1185">Reference proteome</keyword>
<reference evidence="2 3" key="1">
    <citation type="submission" date="2024-06" db="EMBL/GenBank/DDBJ databases">
        <title>Genomic Encyclopedia of Type Strains, Phase IV (KMG-IV): sequencing the most valuable type-strain genomes for metagenomic binning, comparative biology and taxonomic classification.</title>
        <authorList>
            <person name="Goeker M."/>
        </authorList>
    </citation>
    <scope>NUCLEOTIDE SEQUENCE [LARGE SCALE GENOMIC DNA]</scope>
    <source>
        <strain evidence="2 3">DSM 29388</strain>
    </source>
</reference>
<feature type="domain" description="Helix-turn-helix" evidence="1">
    <location>
        <begin position="42"/>
        <end position="86"/>
    </location>
</feature>
<dbReference type="EMBL" id="JBEPMO010000003">
    <property type="protein sequence ID" value="MET3731138.1"/>
    <property type="molecule type" value="Genomic_DNA"/>
</dbReference>
<gene>
    <name evidence="2" type="ORF">ABID46_000705</name>
</gene>
<dbReference type="InterPro" id="IPR009061">
    <property type="entry name" value="DNA-bd_dom_put_sf"/>
</dbReference>
<accession>A0ABV2LRD8</accession>
<dbReference type="Proteomes" id="UP001549146">
    <property type="component" value="Unassembled WGS sequence"/>
</dbReference>
<dbReference type="RefSeq" id="WP_354507122.1">
    <property type="nucleotide sequence ID" value="NZ_JBEPMO010000003.1"/>
</dbReference>
<proteinExistence type="predicted"/>
<dbReference type="Pfam" id="PF12728">
    <property type="entry name" value="HTH_17"/>
    <property type="match status" value="1"/>
</dbReference>
<evidence type="ECO:0000313" key="3">
    <source>
        <dbReference type="Proteomes" id="UP001549146"/>
    </source>
</evidence>
<protein>
    <recommendedName>
        <fullName evidence="1">Helix-turn-helix domain-containing protein</fullName>
    </recommendedName>
</protein>
<comment type="caution">
    <text evidence="2">The sequence shown here is derived from an EMBL/GenBank/DDBJ whole genome shotgun (WGS) entry which is preliminary data.</text>
</comment>
<organism evidence="2 3">
    <name type="scientific">Moheibacter stercoris</name>
    <dbReference type="NCBI Taxonomy" id="1628251"/>
    <lineage>
        <taxon>Bacteria</taxon>
        <taxon>Pseudomonadati</taxon>
        <taxon>Bacteroidota</taxon>
        <taxon>Flavobacteriia</taxon>
        <taxon>Flavobacteriales</taxon>
        <taxon>Weeksellaceae</taxon>
        <taxon>Moheibacter</taxon>
    </lineage>
</organism>
<evidence type="ECO:0000313" key="2">
    <source>
        <dbReference type="EMBL" id="MET3731138.1"/>
    </source>
</evidence>
<evidence type="ECO:0000259" key="1">
    <source>
        <dbReference type="Pfam" id="PF12728"/>
    </source>
</evidence>